<organism evidence="1 2">
    <name type="scientific">Bacillus timonensis</name>
    <dbReference type="NCBI Taxonomy" id="1033734"/>
    <lineage>
        <taxon>Bacteria</taxon>
        <taxon>Bacillati</taxon>
        <taxon>Bacillota</taxon>
        <taxon>Bacilli</taxon>
        <taxon>Bacillales</taxon>
        <taxon>Bacillaceae</taxon>
        <taxon>Bacillus</taxon>
    </lineage>
</organism>
<evidence type="ECO:0000313" key="1">
    <source>
        <dbReference type="EMBL" id="THE11873.1"/>
    </source>
</evidence>
<sequence>MIYETLAKYHELSKNDKNHRFKSWEHCYSFFSQNYQNLKDEKVFDHACLHLAFYLASWGMLRGSSFLLQKDYKVHSYFLRNVVMNADTLPYFDTNSPKLLDQTLVEGIDELIRDTKNAYQDNIYEINGERTIINVTDTLASKILLGVYGNVPAYDRYFKEALAMFGIRIQFNQSGLRELIDFYNHNIEEFEASKAIFSNDGIDYTPMKLIDMFFWQVGFMRDNLDKNIDELKKITEFAAEYKAVEKNEYMDNKIYQTITELKIMKKGLTDEIRRYIITILNKAHENGADYLDLRSGDIHKAMGLKDRLPSVCGAMESLGIYQYSIIKDTPSGKSSTRVVRYFLSN</sequence>
<dbReference type="OrthoDB" id="2833825at2"/>
<dbReference type="RefSeq" id="WP_136380089.1">
    <property type="nucleotide sequence ID" value="NZ_SLUB01000023.1"/>
</dbReference>
<dbReference type="Proteomes" id="UP000306477">
    <property type="component" value="Unassembled WGS sequence"/>
</dbReference>
<evidence type="ECO:0000313" key="2">
    <source>
        <dbReference type="Proteomes" id="UP000306477"/>
    </source>
</evidence>
<keyword evidence="2" id="KW-1185">Reference proteome</keyword>
<dbReference type="EMBL" id="SLUB01000023">
    <property type="protein sequence ID" value="THE11873.1"/>
    <property type="molecule type" value="Genomic_DNA"/>
</dbReference>
<reference evidence="1 2" key="1">
    <citation type="journal article" date="2019" name="Indoor Air">
        <title>Impacts of indoor surface finishes on bacterial viability.</title>
        <authorList>
            <person name="Hu J."/>
            <person name="Maamar S.B."/>
            <person name="Glawe A.J."/>
            <person name="Gottel N."/>
            <person name="Gilbert J.A."/>
            <person name="Hartmann E.M."/>
        </authorList>
    </citation>
    <scope>NUCLEOTIDE SEQUENCE [LARGE SCALE GENOMIC DNA]</scope>
    <source>
        <strain evidence="1 2">AF060A6</strain>
    </source>
</reference>
<dbReference type="AlphaFoldDB" id="A0A4V3V7T0"/>
<comment type="caution">
    <text evidence="1">The sequence shown here is derived from an EMBL/GenBank/DDBJ whole genome shotgun (WGS) entry which is preliminary data.</text>
</comment>
<protein>
    <submittedName>
        <fullName evidence="1">Uncharacterized protein</fullName>
    </submittedName>
</protein>
<gene>
    <name evidence="1" type="ORF">E1I69_13380</name>
</gene>
<accession>A0A4V3V7T0</accession>
<proteinExistence type="predicted"/>
<name>A0A4V3V7T0_9BACI</name>